<dbReference type="AlphaFoldDB" id="A0A0H5Q5P8"/>
<sequence length="224" mass="24463">MAATIYRAQVSIPMFTGKPRDVITNTFHFADAEDPPNPEASLADILEQLQEFYETAYGSDSQSYAIYCNWPMATLKIADVAQPTPRTIYEANMGFAAANGASAVPTEVAIVASWRAAPLPGVRYQSLYNRVYLGGLPNVISNAATNAFPVIAPTVITKINLAMQGMWTSTLSPRLCKWIQWGKSGAGGTYASREIIGGFTDNSPDTQRRRSVDYSIRTDWVPVP</sequence>
<evidence type="ECO:0000313" key="1">
    <source>
        <dbReference type="EMBL" id="CRY97213.1"/>
    </source>
</evidence>
<dbReference type="EMBL" id="LN853968">
    <property type="protein sequence ID" value="CRY97213.1"/>
    <property type="molecule type" value="Genomic_DNA"/>
</dbReference>
<reference evidence="1" key="2">
    <citation type="submission" date="2015-07" db="EMBL/GenBank/DDBJ databases">
        <title>Plasmids, circular viruses and viroids from rat gut.</title>
        <authorList>
            <person name="Jorgensen T.J."/>
            <person name="Hansen M.A."/>
            <person name="Xu Z."/>
            <person name="Tabak M.A."/>
            <person name="Sorensen S.J."/>
            <person name="Hansen L.H."/>
        </authorList>
    </citation>
    <scope>NUCLEOTIDE SEQUENCE</scope>
    <source>
        <strain evidence="1">RGFK1421</strain>
    </source>
</reference>
<name>A0A0H5Q5P8_9ZZZZ</name>
<organism evidence="1">
    <name type="scientific">uncultured prokaryote</name>
    <dbReference type="NCBI Taxonomy" id="198431"/>
    <lineage>
        <taxon>unclassified sequences</taxon>
        <taxon>environmental samples</taxon>
    </lineage>
</organism>
<reference evidence="1" key="1">
    <citation type="submission" date="2015-06" db="EMBL/GenBank/DDBJ databases">
        <authorList>
            <person name="Joergensen T."/>
        </authorList>
    </citation>
    <scope>NUCLEOTIDE SEQUENCE</scope>
    <source>
        <strain evidence="1">RGFK1421</strain>
    </source>
</reference>
<proteinExistence type="predicted"/>
<accession>A0A0H5Q5P8</accession>
<protein>
    <submittedName>
        <fullName evidence="1">Uncharacterized protein</fullName>
    </submittedName>
</protein>